<proteinExistence type="inferred from homology"/>
<evidence type="ECO:0000256" key="8">
    <source>
        <dbReference type="PIRSR" id="PIRSR618044-2"/>
    </source>
</evidence>
<dbReference type="EMBL" id="JAOUSF010000004">
    <property type="protein sequence ID" value="MCU9614431.1"/>
    <property type="molecule type" value="Genomic_DNA"/>
</dbReference>
<keyword evidence="13" id="KW-1185">Reference proteome</keyword>
<reference evidence="12" key="1">
    <citation type="submission" date="2022-10" db="EMBL/GenBank/DDBJ databases">
        <title>Description of Fervidibacillus gen. nov. in the family Fervidibacillaceae fam. nov. with two species, Fervidibacillus albus sp. nov., and Fervidibacillus halotolerans sp. nov., isolated from tidal flat sediments.</title>
        <authorList>
            <person name="Kwon K.K."/>
            <person name="Yang S.-H."/>
        </authorList>
    </citation>
    <scope>NUCLEOTIDE SEQUENCE</scope>
    <source>
        <strain evidence="12">JCM 19140</strain>
    </source>
</reference>
<dbReference type="Gene3D" id="3.40.710.10">
    <property type="entry name" value="DD-peptidase/beta-lactamase superfamily"/>
    <property type="match status" value="1"/>
</dbReference>
<feature type="region of interest" description="Disordered" evidence="10">
    <location>
        <begin position="29"/>
        <end position="70"/>
    </location>
</feature>
<evidence type="ECO:0000256" key="10">
    <source>
        <dbReference type="SAM" id="MobiDB-lite"/>
    </source>
</evidence>
<feature type="compositionally biased region" description="Polar residues" evidence="10">
    <location>
        <begin position="43"/>
        <end position="64"/>
    </location>
</feature>
<dbReference type="InterPro" id="IPR001967">
    <property type="entry name" value="Peptidase_S11_N"/>
</dbReference>
<feature type="binding site" evidence="8">
    <location>
        <position position="282"/>
    </location>
    <ligand>
        <name>substrate</name>
    </ligand>
</feature>
<dbReference type="Pfam" id="PF00768">
    <property type="entry name" value="Peptidase_S11"/>
    <property type="match status" value="1"/>
</dbReference>
<evidence type="ECO:0000256" key="1">
    <source>
        <dbReference type="ARBA" id="ARBA00007164"/>
    </source>
</evidence>
<keyword evidence="4" id="KW-0133">Cell shape</keyword>
<sequence>MKKTGFLLAVFLGMIILYIGLNNGQLLPEKENTAEDNPPVPTTVESGDTNEEQAASVASQSIPQEQPEPKQVIEDSSIQLYSPYAMLVHVDNHEVLYEKNSEETMYPASLTKIMTAIIAIENIPDLQTSISLSPDMFPYLYAENASLAGFMPNEEVSAEDLLYGTLLPSGADAAIGLANYVAGSEEEFVKLMNDKAEALGMENTNFTNTTGLHDPNHYSTAKDISILLQYALENETFKTIFTSKSYTTAGTNLHPDGITVYNTMFNKMDEPMLTNGEILGGKTGFTDEAGLCLASLASIDGETYILVTAGAQGNNQTEQYNISDAFTVYEGIHTKSSE</sequence>
<organism evidence="12 13">
    <name type="scientific">Perspicuibacillus lycopersici</name>
    <dbReference type="NCBI Taxonomy" id="1325689"/>
    <lineage>
        <taxon>Bacteria</taxon>
        <taxon>Bacillati</taxon>
        <taxon>Bacillota</taxon>
        <taxon>Bacilli</taxon>
        <taxon>Bacillales</taxon>
        <taxon>Bacillaceae</taxon>
        <taxon>Perspicuibacillus</taxon>
    </lineage>
</organism>
<dbReference type="PRINTS" id="PR00725">
    <property type="entry name" value="DADACBPTASE1"/>
</dbReference>
<evidence type="ECO:0000256" key="3">
    <source>
        <dbReference type="ARBA" id="ARBA00022801"/>
    </source>
</evidence>
<comment type="similarity">
    <text evidence="1 9">Belongs to the peptidase S11 family.</text>
</comment>
<dbReference type="PANTHER" id="PTHR21581:SF6">
    <property type="entry name" value="TRAFFICKING PROTEIN PARTICLE COMPLEX SUBUNIT 12"/>
    <property type="match status" value="1"/>
</dbReference>
<dbReference type="GO" id="GO:0008360">
    <property type="term" value="P:regulation of cell shape"/>
    <property type="evidence" value="ECO:0007669"/>
    <property type="project" value="UniProtKB-KW"/>
</dbReference>
<dbReference type="PANTHER" id="PTHR21581">
    <property type="entry name" value="D-ALANYL-D-ALANINE CARBOXYPEPTIDASE"/>
    <property type="match status" value="1"/>
</dbReference>
<dbReference type="GO" id="GO:0009252">
    <property type="term" value="P:peptidoglycan biosynthetic process"/>
    <property type="evidence" value="ECO:0007669"/>
    <property type="project" value="UniProtKB-KW"/>
</dbReference>
<feature type="active site" description="Acyl-ester intermediate" evidence="7">
    <location>
        <position position="109"/>
    </location>
</feature>
<dbReference type="GO" id="GO:0009002">
    <property type="term" value="F:serine-type D-Ala-D-Ala carboxypeptidase activity"/>
    <property type="evidence" value="ECO:0007669"/>
    <property type="project" value="InterPro"/>
</dbReference>
<evidence type="ECO:0000256" key="4">
    <source>
        <dbReference type="ARBA" id="ARBA00022960"/>
    </source>
</evidence>
<name>A0AAE3ITY4_9BACI</name>
<evidence type="ECO:0000256" key="7">
    <source>
        <dbReference type="PIRSR" id="PIRSR618044-1"/>
    </source>
</evidence>
<evidence type="ECO:0000259" key="11">
    <source>
        <dbReference type="Pfam" id="PF00768"/>
    </source>
</evidence>
<keyword evidence="5" id="KW-0573">Peptidoglycan synthesis</keyword>
<evidence type="ECO:0000313" key="12">
    <source>
        <dbReference type="EMBL" id="MCU9614431.1"/>
    </source>
</evidence>
<protein>
    <submittedName>
        <fullName evidence="12">Serine hydrolase</fullName>
    </submittedName>
</protein>
<dbReference type="AlphaFoldDB" id="A0AAE3ITY4"/>
<keyword evidence="3 12" id="KW-0378">Hydrolase</keyword>
<accession>A0AAE3ITY4</accession>
<comment type="caution">
    <text evidence="12">The sequence shown here is derived from an EMBL/GenBank/DDBJ whole genome shotgun (WGS) entry which is preliminary data.</text>
</comment>
<dbReference type="GO" id="GO:0006508">
    <property type="term" value="P:proteolysis"/>
    <property type="evidence" value="ECO:0007669"/>
    <property type="project" value="InterPro"/>
</dbReference>
<dbReference type="GO" id="GO:0071555">
    <property type="term" value="P:cell wall organization"/>
    <property type="evidence" value="ECO:0007669"/>
    <property type="project" value="UniProtKB-KW"/>
</dbReference>
<evidence type="ECO:0000313" key="13">
    <source>
        <dbReference type="Proteomes" id="UP001209318"/>
    </source>
</evidence>
<dbReference type="InterPro" id="IPR012338">
    <property type="entry name" value="Beta-lactam/transpept-like"/>
</dbReference>
<dbReference type="InterPro" id="IPR018044">
    <property type="entry name" value="Peptidase_S11"/>
</dbReference>
<feature type="active site" description="Proton acceptor" evidence="7">
    <location>
        <position position="112"/>
    </location>
</feature>
<keyword evidence="2" id="KW-0732">Signal</keyword>
<gene>
    <name evidence="12" type="ORF">OEV98_12875</name>
</gene>
<dbReference type="SUPFAM" id="SSF56601">
    <property type="entry name" value="beta-lactamase/transpeptidase-like"/>
    <property type="match status" value="1"/>
</dbReference>
<dbReference type="RefSeq" id="WP_263073706.1">
    <property type="nucleotide sequence ID" value="NZ_JAOUSF010000004.1"/>
</dbReference>
<dbReference type="Proteomes" id="UP001209318">
    <property type="component" value="Unassembled WGS sequence"/>
</dbReference>
<evidence type="ECO:0000256" key="2">
    <source>
        <dbReference type="ARBA" id="ARBA00022729"/>
    </source>
</evidence>
<evidence type="ECO:0000256" key="5">
    <source>
        <dbReference type="ARBA" id="ARBA00022984"/>
    </source>
</evidence>
<feature type="domain" description="Peptidase S11 D-alanyl-D-alanine carboxypeptidase A N-terminal" evidence="11">
    <location>
        <begin position="79"/>
        <end position="312"/>
    </location>
</feature>
<evidence type="ECO:0000256" key="6">
    <source>
        <dbReference type="ARBA" id="ARBA00023316"/>
    </source>
</evidence>
<evidence type="ECO:0000256" key="9">
    <source>
        <dbReference type="RuleBase" id="RU004016"/>
    </source>
</evidence>
<keyword evidence="6" id="KW-0961">Cell wall biogenesis/degradation</keyword>
<feature type="active site" evidence="7">
    <location>
        <position position="169"/>
    </location>
</feature>